<evidence type="ECO:0000313" key="2">
    <source>
        <dbReference type="Proteomes" id="UP000683507"/>
    </source>
</evidence>
<proteinExistence type="predicted"/>
<sequence>MITFVTEPQAQEVLQYQTDIQGNSYTIFDQEIVKFNAASKEEFRYSNKLLGNISILDVTNPLRPLIFYEDVQKLVITDNTLSKQNQQVINFEDLSMFQIKCVATSRIDNGTWVYDQESLQIVKLNRTLERVVETGNLLQLLHLSEFHPTKMVEKSGYLYVYCPVNGFLIFDIYGTFYKTIPITEVAVWNIIDEQILYVKHRESFVYHLKDFVSEPLATTYPKSNKILWIDKQYLYHGEGNEVFKTPLIAPKK</sequence>
<name>A0A916JQD4_9FLAO</name>
<evidence type="ECO:0000313" key="1">
    <source>
        <dbReference type="EMBL" id="CAG5086288.1"/>
    </source>
</evidence>
<gene>
    <name evidence="1" type="ORF">CRYO30217_03071</name>
</gene>
<dbReference type="KEGG" id="ptan:CRYO30217_03071"/>
<organism evidence="1 2">
    <name type="scientific">Parvicella tangerina</name>
    <dbReference type="NCBI Taxonomy" id="2829795"/>
    <lineage>
        <taxon>Bacteria</taxon>
        <taxon>Pseudomonadati</taxon>
        <taxon>Bacteroidota</taxon>
        <taxon>Flavobacteriia</taxon>
        <taxon>Flavobacteriales</taxon>
        <taxon>Parvicellaceae</taxon>
        <taxon>Parvicella</taxon>
    </lineage>
</organism>
<dbReference type="EMBL" id="OU015584">
    <property type="protein sequence ID" value="CAG5086288.1"/>
    <property type="molecule type" value="Genomic_DNA"/>
</dbReference>
<accession>A0A916JQD4</accession>
<reference evidence="1" key="1">
    <citation type="submission" date="2021-04" db="EMBL/GenBank/DDBJ databases">
        <authorList>
            <person name="Rodrigo-Torres L."/>
            <person name="Arahal R. D."/>
            <person name="Lucena T."/>
        </authorList>
    </citation>
    <scope>NUCLEOTIDE SEQUENCE</scope>
    <source>
        <strain evidence="1">AS29M-1</strain>
    </source>
</reference>
<dbReference type="Proteomes" id="UP000683507">
    <property type="component" value="Chromosome"/>
</dbReference>
<keyword evidence="2" id="KW-1185">Reference proteome</keyword>
<dbReference type="AlphaFoldDB" id="A0A916JQD4"/>
<protein>
    <submittedName>
        <fullName evidence="1">Uncharacterized protein</fullName>
    </submittedName>
</protein>